<dbReference type="PANTHER" id="PTHR24121:SF21">
    <property type="entry name" value="ANKYRIN REPEAT FAMILY PROTEIN"/>
    <property type="match status" value="1"/>
</dbReference>
<feature type="region of interest" description="Disordered" evidence="2">
    <location>
        <begin position="1"/>
        <end position="28"/>
    </location>
</feature>
<feature type="repeat" description="ANK" evidence="1">
    <location>
        <begin position="216"/>
        <end position="239"/>
    </location>
</feature>
<evidence type="ECO:0000256" key="2">
    <source>
        <dbReference type="SAM" id="MobiDB-lite"/>
    </source>
</evidence>
<reference evidence="3 4" key="1">
    <citation type="submission" date="2013-09" db="EMBL/GenBank/DDBJ databases">
        <title>Corchorus capsularis genome sequencing.</title>
        <authorList>
            <person name="Alam M."/>
            <person name="Haque M.S."/>
            <person name="Islam M.S."/>
            <person name="Emdad E.M."/>
            <person name="Islam M.M."/>
            <person name="Ahmed B."/>
            <person name="Halim A."/>
            <person name="Hossen Q.M.M."/>
            <person name="Hossain M.Z."/>
            <person name="Ahmed R."/>
            <person name="Khan M.M."/>
            <person name="Islam R."/>
            <person name="Rashid M.M."/>
            <person name="Khan S.A."/>
            <person name="Rahman M.S."/>
            <person name="Alam M."/>
        </authorList>
    </citation>
    <scope>NUCLEOTIDE SEQUENCE [LARGE SCALE GENOMIC DNA]</scope>
    <source>
        <strain evidence="4">cv. CVL-1</strain>
        <tissue evidence="3">Whole seedling</tissue>
    </source>
</reference>
<dbReference type="OrthoDB" id="303876at2759"/>
<dbReference type="SUPFAM" id="SSF48403">
    <property type="entry name" value="Ankyrin repeat"/>
    <property type="match status" value="1"/>
</dbReference>
<sequence>MVKLTRKEQWRERKKKVKQGVRGKSRKDKNMEKQLYKLSLVPITVTKTVPSFLVDGEEKENYGSASSMDPDLYKAAMKGNILELVEAVEKAPADRQCDVPASCIQVSPQKNTMLHIATSFRHHEIVNLICKDLPFFIQEKNSRGDTALHIAARIGDPSLVCLIVNAMQDYSSQAILGDRNEDGNTALHEALLCHHDKVARILIDKNREISYGVNKEGKSPLYLAAAAGYADIVRLIMENPLGNCNEQQRLRNKSPAHAAIHGRNIDVKKEGIRFTVPHP</sequence>
<evidence type="ECO:0000256" key="1">
    <source>
        <dbReference type="PROSITE-ProRule" id="PRU00023"/>
    </source>
</evidence>
<feature type="compositionally biased region" description="Basic and acidic residues" evidence="2">
    <location>
        <begin position="1"/>
        <end position="11"/>
    </location>
</feature>
<dbReference type="EMBL" id="AWWV01016160">
    <property type="protein sequence ID" value="OMO50443.1"/>
    <property type="molecule type" value="Genomic_DNA"/>
</dbReference>
<dbReference type="PROSITE" id="PS50088">
    <property type="entry name" value="ANK_REPEAT"/>
    <property type="match status" value="1"/>
</dbReference>
<accession>A0A1R3FX78</accession>
<keyword evidence="4" id="KW-1185">Reference proteome</keyword>
<evidence type="ECO:0000313" key="4">
    <source>
        <dbReference type="Proteomes" id="UP000188268"/>
    </source>
</evidence>
<comment type="caution">
    <text evidence="3">The sequence shown here is derived from an EMBL/GenBank/DDBJ whole genome shotgun (WGS) entry which is preliminary data.</text>
</comment>
<dbReference type="Gene3D" id="1.25.40.20">
    <property type="entry name" value="Ankyrin repeat-containing domain"/>
    <property type="match status" value="1"/>
</dbReference>
<dbReference type="SMART" id="SM00248">
    <property type="entry name" value="ANK"/>
    <property type="match status" value="4"/>
</dbReference>
<name>A0A1R3FX78_COCAP</name>
<dbReference type="AlphaFoldDB" id="A0A1R3FX78"/>
<dbReference type="STRING" id="210143.A0A1R3FX78"/>
<organism evidence="3 4">
    <name type="scientific">Corchorus capsularis</name>
    <name type="common">Jute</name>
    <dbReference type="NCBI Taxonomy" id="210143"/>
    <lineage>
        <taxon>Eukaryota</taxon>
        <taxon>Viridiplantae</taxon>
        <taxon>Streptophyta</taxon>
        <taxon>Embryophyta</taxon>
        <taxon>Tracheophyta</taxon>
        <taxon>Spermatophyta</taxon>
        <taxon>Magnoliopsida</taxon>
        <taxon>eudicotyledons</taxon>
        <taxon>Gunneridae</taxon>
        <taxon>Pentapetalae</taxon>
        <taxon>rosids</taxon>
        <taxon>malvids</taxon>
        <taxon>Malvales</taxon>
        <taxon>Malvaceae</taxon>
        <taxon>Grewioideae</taxon>
        <taxon>Apeibeae</taxon>
        <taxon>Corchorus</taxon>
    </lineage>
</organism>
<protein>
    <submittedName>
        <fullName evidence="3">Uncharacterized protein</fullName>
    </submittedName>
</protein>
<dbReference type="InterPro" id="IPR036770">
    <property type="entry name" value="Ankyrin_rpt-contain_sf"/>
</dbReference>
<dbReference type="OMA" id="HEMKNER"/>
<dbReference type="PROSITE" id="PS50297">
    <property type="entry name" value="ANK_REP_REGION"/>
    <property type="match status" value="1"/>
</dbReference>
<dbReference type="Proteomes" id="UP000188268">
    <property type="component" value="Unassembled WGS sequence"/>
</dbReference>
<dbReference type="PANTHER" id="PTHR24121">
    <property type="entry name" value="NO MECHANORECEPTOR POTENTIAL C, ISOFORM D-RELATED"/>
    <property type="match status" value="1"/>
</dbReference>
<dbReference type="Gramene" id="OMO50443">
    <property type="protein sequence ID" value="OMO50443"/>
    <property type="gene ID" value="CCACVL1_30433"/>
</dbReference>
<keyword evidence="1" id="KW-0040">ANK repeat</keyword>
<evidence type="ECO:0000313" key="3">
    <source>
        <dbReference type="EMBL" id="OMO50443.1"/>
    </source>
</evidence>
<gene>
    <name evidence="3" type="ORF">CCACVL1_30433</name>
</gene>
<proteinExistence type="predicted"/>
<dbReference type="InterPro" id="IPR002110">
    <property type="entry name" value="Ankyrin_rpt"/>
</dbReference>
<feature type="compositionally biased region" description="Basic residues" evidence="2">
    <location>
        <begin position="12"/>
        <end position="27"/>
    </location>
</feature>
<dbReference type="Pfam" id="PF12796">
    <property type="entry name" value="Ank_2"/>
    <property type="match status" value="2"/>
</dbReference>